<dbReference type="PROSITE" id="PS51482">
    <property type="entry name" value="DEGV"/>
    <property type="match status" value="1"/>
</dbReference>
<organism evidence="2 3">
    <name type="scientific">Oceanobacillus oncorhynchi</name>
    <dbReference type="NCBI Taxonomy" id="545501"/>
    <lineage>
        <taxon>Bacteria</taxon>
        <taxon>Bacillati</taxon>
        <taxon>Bacillota</taxon>
        <taxon>Bacilli</taxon>
        <taxon>Bacillales</taxon>
        <taxon>Bacillaceae</taxon>
        <taxon>Oceanobacillus</taxon>
    </lineage>
</organism>
<name>A0A0A1MS37_9BACI</name>
<dbReference type="PANTHER" id="PTHR33434">
    <property type="entry name" value="DEGV DOMAIN-CONTAINING PROTEIN DR_1986-RELATED"/>
    <property type="match status" value="1"/>
</dbReference>
<dbReference type="InterPro" id="IPR043168">
    <property type="entry name" value="DegV_C"/>
</dbReference>
<dbReference type="Gene3D" id="3.30.1180.10">
    <property type="match status" value="1"/>
</dbReference>
<proteinExistence type="predicted"/>
<sequence>MTIQFMTDSSADLPLFLQNKLHVEIVPLYLHFSDGQYKSGQTMDIELFHQKVKELGEVPRSAAPSPSDFYEAYKKIPPEKQILMLSISNEISSTYANAVAGKNMLLEEEPERVIEVLNTKTASCGIYLLMHEANKKIEEGYAFEDLVHHLTERIEQTATLFVLKSLDNLVLGGRLEKIKGKIAKTLNIKVLMKATEEGTIDVAEKVRGEKKSLKRFVDQIGEYTQNTENKIITMTYCRDKERAINVLEKIRSKYAFYDAIIEESGPLISTYGGEGALVISFFKN</sequence>
<dbReference type="Pfam" id="PF02645">
    <property type="entry name" value="DegV"/>
    <property type="match status" value="1"/>
</dbReference>
<dbReference type="GO" id="GO:0008289">
    <property type="term" value="F:lipid binding"/>
    <property type="evidence" value="ECO:0007669"/>
    <property type="project" value="UniProtKB-KW"/>
</dbReference>
<dbReference type="STRING" id="545501.BN997_02382"/>
<dbReference type="PANTHER" id="PTHR33434:SF2">
    <property type="entry name" value="FATTY ACID-BINDING PROTEIN TM_1468"/>
    <property type="match status" value="1"/>
</dbReference>
<dbReference type="InterPro" id="IPR050270">
    <property type="entry name" value="DegV_domain_contain"/>
</dbReference>
<evidence type="ECO:0000313" key="2">
    <source>
        <dbReference type="EMBL" id="CEI82514.1"/>
    </source>
</evidence>
<gene>
    <name evidence="2" type="ORF">BN997_02382</name>
</gene>
<dbReference type="Proteomes" id="UP000040453">
    <property type="component" value="Unassembled WGS sequence"/>
</dbReference>
<dbReference type="InterPro" id="IPR003797">
    <property type="entry name" value="DegV"/>
</dbReference>
<keyword evidence="3" id="KW-1185">Reference proteome</keyword>
<evidence type="ECO:0000256" key="1">
    <source>
        <dbReference type="ARBA" id="ARBA00023121"/>
    </source>
</evidence>
<dbReference type="RefSeq" id="WP_042532395.1">
    <property type="nucleotide sequence ID" value="NZ_CDGG01000001.1"/>
</dbReference>
<keyword evidence="1" id="KW-0446">Lipid-binding</keyword>
<dbReference type="OrthoDB" id="5429275at2"/>
<dbReference type="NCBIfam" id="TIGR00762">
    <property type="entry name" value="DegV"/>
    <property type="match status" value="1"/>
</dbReference>
<dbReference type="Gene3D" id="3.40.50.10170">
    <property type="match status" value="1"/>
</dbReference>
<dbReference type="EMBL" id="CDGG01000001">
    <property type="protein sequence ID" value="CEI82514.1"/>
    <property type="molecule type" value="Genomic_DNA"/>
</dbReference>
<protein>
    <submittedName>
        <fullName evidence="2">Fatty acid-binding protein</fullName>
    </submittedName>
</protein>
<accession>A0A0A1MS37</accession>
<dbReference type="AlphaFoldDB" id="A0A0A1MS37"/>
<evidence type="ECO:0000313" key="3">
    <source>
        <dbReference type="Proteomes" id="UP000040453"/>
    </source>
</evidence>
<reference evidence="2 3" key="1">
    <citation type="submission" date="2014-11" db="EMBL/GenBank/DDBJ databases">
        <authorList>
            <person name="Urmite Genomes Urmite Genomes"/>
        </authorList>
    </citation>
    <scope>NUCLEOTIDE SEQUENCE [LARGE SCALE GENOMIC DNA]</scope>
    <source>
        <strain evidence="2 3">Oc5</strain>
    </source>
</reference>
<dbReference type="SUPFAM" id="SSF82549">
    <property type="entry name" value="DAK1/DegV-like"/>
    <property type="match status" value="1"/>
</dbReference>